<dbReference type="PRINTS" id="PR00080">
    <property type="entry name" value="SDRFAMILY"/>
</dbReference>
<keyword evidence="5" id="KW-1185">Reference proteome</keyword>
<comment type="similarity">
    <text evidence="1 3">Belongs to the short-chain dehydrogenases/reductases (SDR) family.</text>
</comment>
<dbReference type="Pfam" id="PF00106">
    <property type="entry name" value="adh_short"/>
    <property type="match status" value="1"/>
</dbReference>
<evidence type="ECO:0000256" key="1">
    <source>
        <dbReference type="ARBA" id="ARBA00006484"/>
    </source>
</evidence>
<dbReference type="CDD" id="cd05233">
    <property type="entry name" value="SDR_c"/>
    <property type="match status" value="1"/>
</dbReference>
<dbReference type="InterPro" id="IPR036291">
    <property type="entry name" value="NAD(P)-bd_dom_sf"/>
</dbReference>
<evidence type="ECO:0000256" key="3">
    <source>
        <dbReference type="RuleBase" id="RU000363"/>
    </source>
</evidence>
<dbReference type="PANTHER" id="PTHR43477">
    <property type="entry name" value="DIHYDROANTICAPSIN 7-DEHYDROGENASE"/>
    <property type="match status" value="1"/>
</dbReference>
<dbReference type="InterPro" id="IPR020904">
    <property type="entry name" value="Sc_DH/Rdtase_CS"/>
</dbReference>
<evidence type="ECO:0000313" key="5">
    <source>
        <dbReference type="Proteomes" id="UP001232536"/>
    </source>
</evidence>
<name>A0ABT9DC38_9CELL</name>
<comment type="caution">
    <text evidence="4">The sequence shown here is derived from an EMBL/GenBank/DDBJ whole genome shotgun (WGS) entry which is preliminary data.</text>
</comment>
<organism evidence="4 5">
    <name type="scientific">Actinotalea lenta</name>
    <dbReference type="NCBI Taxonomy" id="3064654"/>
    <lineage>
        <taxon>Bacteria</taxon>
        <taxon>Bacillati</taxon>
        <taxon>Actinomycetota</taxon>
        <taxon>Actinomycetes</taxon>
        <taxon>Micrococcales</taxon>
        <taxon>Cellulomonadaceae</taxon>
        <taxon>Actinotalea</taxon>
    </lineage>
</organism>
<dbReference type="EC" id="1.-.-.-" evidence="4"/>
<gene>
    <name evidence="4" type="ORF">Q6348_14730</name>
</gene>
<dbReference type="GO" id="GO:0016491">
    <property type="term" value="F:oxidoreductase activity"/>
    <property type="evidence" value="ECO:0007669"/>
    <property type="project" value="UniProtKB-KW"/>
</dbReference>
<dbReference type="EMBL" id="JAUQYP010000002">
    <property type="protein sequence ID" value="MDO8108450.1"/>
    <property type="molecule type" value="Genomic_DNA"/>
</dbReference>
<protein>
    <submittedName>
        <fullName evidence="4">SDR family oxidoreductase</fullName>
        <ecNumber evidence="4">1.-.-.-</ecNumber>
    </submittedName>
</protein>
<reference evidence="4 5" key="1">
    <citation type="submission" date="2023-07" db="EMBL/GenBank/DDBJ databases">
        <title>Description of novel actinomycetes strains, isolated from tidal flat sediment.</title>
        <authorList>
            <person name="Lu C."/>
        </authorList>
    </citation>
    <scope>NUCLEOTIDE SEQUENCE [LARGE SCALE GENOMIC DNA]</scope>
    <source>
        <strain evidence="4 5">SYSU T00b441</strain>
    </source>
</reference>
<keyword evidence="2 4" id="KW-0560">Oxidoreductase</keyword>
<dbReference type="RefSeq" id="WP_304602150.1">
    <property type="nucleotide sequence ID" value="NZ_JAUQYP010000002.1"/>
</dbReference>
<dbReference type="PANTHER" id="PTHR43477:SF1">
    <property type="entry name" value="DIHYDROANTICAPSIN 7-DEHYDROGENASE"/>
    <property type="match status" value="1"/>
</dbReference>
<dbReference type="InterPro" id="IPR051122">
    <property type="entry name" value="SDR_DHRS6-like"/>
</dbReference>
<dbReference type="Gene3D" id="3.40.50.720">
    <property type="entry name" value="NAD(P)-binding Rossmann-like Domain"/>
    <property type="match status" value="1"/>
</dbReference>
<dbReference type="PRINTS" id="PR00081">
    <property type="entry name" value="GDHRDH"/>
</dbReference>
<accession>A0ABT9DC38</accession>
<dbReference type="PROSITE" id="PS00061">
    <property type="entry name" value="ADH_SHORT"/>
    <property type="match status" value="1"/>
</dbReference>
<evidence type="ECO:0000313" key="4">
    <source>
        <dbReference type="EMBL" id="MDO8108450.1"/>
    </source>
</evidence>
<proteinExistence type="inferred from homology"/>
<dbReference type="InterPro" id="IPR002347">
    <property type="entry name" value="SDR_fam"/>
</dbReference>
<sequence length="353" mass="35947">MAGQLSAKSTINAWLKHPVGGAILREMLAAGGQDEKALRPVRMFSLERVASMSRGQMTDEMVADMVARANAGGAQEASGEAAEAVAGAAQAVGQETGEATPPPWVERIVPDRFAGRTVIVTGAGSGIGRATASRIAREGGRVVAVDVSEQRLAEVAAEHPGMITVTADITDPEGVAGIVAAAGDRIDGLANVAGVMDDMTPLHEVRDAVWRRVMSVNVDGAFLLTRAVLPAMLAAGHGSVVNVASEASLRGSAAGLAYTTSKHAVVGLTRSAAFMYGPSGIRVNAVAPGPVATNIEATFASELGGQRLGPFMALIPPIAEPAQLAASITFLLSDDGTNLNGVILPSDGGWSVA</sequence>
<evidence type="ECO:0000256" key="2">
    <source>
        <dbReference type="ARBA" id="ARBA00023002"/>
    </source>
</evidence>
<dbReference type="SUPFAM" id="SSF51735">
    <property type="entry name" value="NAD(P)-binding Rossmann-fold domains"/>
    <property type="match status" value="1"/>
</dbReference>
<dbReference type="Proteomes" id="UP001232536">
    <property type="component" value="Unassembled WGS sequence"/>
</dbReference>